<dbReference type="Proteomes" id="UP000503330">
    <property type="component" value="Chromosome"/>
</dbReference>
<proteinExistence type="predicted"/>
<protein>
    <submittedName>
        <fullName evidence="1">Phage tail assembly protein</fullName>
    </submittedName>
</protein>
<evidence type="ECO:0000313" key="1">
    <source>
        <dbReference type="EMBL" id="QJA04676.1"/>
    </source>
</evidence>
<dbReference type="AlphaFoldDB" id="A0AAP9MJZ5"/>
<dbReference type="EMBL" id="CP048838">
    <property type="protein sequence ID" value="QJA04676.1"/>
    <property type="molecule type" value="Genomic_DNA"/>
</dbReference>
<organism evidence="1 2">
    <name type="scientific">Clostridium innocuum</name>
    <dbReference type="NCBI Taxonomy" id="1522"/>
    <lineage>
        <taxon>Bacteria</taxon>
        <taxon>Bacillati</taxon>
        <taxon>Bacillota</taxon>
        <taxon>Clostridia</taxon>
        <taxon>Eubacteriales</taxon>
        <taxon>Clostridiaceae</taxon>
        <taxon>Clostridium</taxon>
    </lineage>
</organism>
<dbReference type="RefSeq" id="WP_168389051.1">
    <property type="nucleotide sequence ID" value="NZ_BAAACC010000023.1"/>
</dbReference>
<sequence length="129" mass="14813">MQTEYQFKLPKGYRSEDGGIHKEGFMRLATAKDEIEASRHPKAKAAPEYATIILLSKVIVKLDGCDFVTPEMIEDMYTADVNFLQNMYETINNNEDLMVRVICPHCGKEFTEPINFISRTESVQPRYTV</sequence>
<evidence type="ECO:0000313" key="2">
    <source>
        <dbReference type="Proteomes" id="UP000503330"/>
    </source>
</evidence>
<name>A0AAP9MJZ5_CLOIN</name>
<gene>
    <name evidence="1" type="ORF">G4D54_20675</name>
</gene>
<reference evidence="1 2" key="1">
    <citation type="submission" date="2020-02" db="EMBL/GenBank/DDBJ databases">
        <authorList>
            <person name="Kociolek L.K."/>
            <person name="Ozer E.A."/>
        </authorList>
    </citation>
    <scope>NUCLEOTIDE SEQUENCE [LARGE SCALE GENOMIC DNA]</scope>
    <source>
        <strain evidence="1 2">ATCC 14501</strain>
    </source>
</reference>
<accession>A0AAP9MJZ5</accession>
<dbReference type="GeneID" id="61928006"/>